<reference evidence="3 4" key="1">
    <citation type="submission" date="2019-07" db="EMBL/GenBank/DDBJ databases">
        <title>Genomics analysis of Aphanomyces spp. identifies a new class of oomycete effector associated with host adaptation.</title>
        <authorList>
            <person name="Gaulin E."/>
        </authorList>
    </citation>
    <scope>NUCLEOTIDE SEQUENCE [LARGE SCALE GENOMIC DNA]</scope>
    <source>
        <strain evidence="3 4">ATCC 201684</strain>
    </source>
</reference>
<feature type="region of interest" description="Disordered" evidence="2">
    <location>
        <begin position="959"/>
        <end position="987"/>
    </location>
</feature>
<sequence length="1050" mass="115530">MQHEELGAHMTELTNRRKQLTARRVALEKKQQLHDATMAEFSSAYTDMLRRKLRLHRQNEGASKKRNQHLVGAIDDYRKQNFGPGASSGRTSALALQKAKQAFMDKVEAVYPAWQEQLQQLKLQKLRQLEQEKKEIEHRRLLAKQSFEKEQALELLLQQTAQDITIAATVERNEAYERQLYRQQKVKEAVELEYIIQARADEERRRLEGEHMKALVVSPIEQYESLAQKYTPFKLQPPPMPPPTPSASFIPEEETKLPPMPERLNPHSSSYQSHAPLVAHRQPTTLTAAQQDLRHDEERKPTLPPTVQRQNDQFTGQMPVNKAAAASTFRQQSTPMEASCEIPPSSTPTSVFAPARIQEEPTPWSTLAVDPSPHCETQASLEIRRPLELEKVVEEGDEGDSILDDYEAMSRRLPPQQRLEETQALTPANQVETIEHPLSPSAPAPVLLTPAPIDAAPLSSATASPDPIAPKAIMPEVPPPSTKEATDLPSLQATDVASVSPEAHEPPTEPTPSHDTPSPSGSQAPSPQDIPEAHLTVESIKEVSANVNLDDSTNIERIQTPISPTAEAHQAAPDYSTSPPPVVEIPDQASCELVDVSSEPQLTPPRATLEANVEPSANPPSETVTLPARSQSPDISASSLQTKEQNASADMRLSIDESFDHSAGGGEESSTVHADILILDSSVKSFDGSIVDSSIQSLEPPSPDKPIPRMTSAFPSQSTQNLEDSMEAPAAITEEDDETTTTGGTTTTYSLTFNERLSVLQLLIPRIETAAKEGEHFFGAPESIEMKSKQDLLKMAMSGRKVGFFGGDVCFALLVDICRDIGPYLFPERIFEGKLTEAKLMKEYKTCREKEIDYWKLLSAHMKEILSTGAVPSTEFVEFFTRIYLAHVDNDPRLTRKLKEFLSGHLRASSKSAPATSKSAEVAKVDDAKPAAAAAGKAKETPKDPKLSDAKSVLDLAFMHQDTSPSKKKSSDNILKLSKSPKATGGLGQRVLRGISLDEFSEFDDDNFDLGKLIGSSATNKATTKATSKPTSSTREMKRAPKDDDFDEDF</sequence>
<dbReference type="EMBL" id="VJMJ01000045">
    <property type="protein sequence ID" value="KAF0740743.1"/>
    <property type="molecule type" value="Genomic_DNA"/>
</dbReference>
<keyword evidence="1" id="KW-0175">Coiled coil</keyword>
<proteinExistence type="predicted"/>
<feature type="compositionally biased region" description="Low complexity" evidence="2">
    <location>
        <begin position="1016"/>
        <end position="1034"/>
    </location>
</feature>
<feature type="compositionally biased region" description="Polar residues" evidence="2">
    <location>
        <begin position="713"/>
        <end position="723"/>
    </location>
</feature>
<evidence type="ECO:0000256" key="1">
    <source>
        <dbReference type="SAM" id="Coils"/>
    </source>
</evidence>
<feature type="compositionally biased region" description="Polar residues" evidence="2">
    <location>
        <begin position="423"/>
        <end position="432"/>
    </location>
</feature>
<protein>
    <submittedName>
        <fullName evidence="3">Uncharacterized protein</fullName>
    </submittedName>
</protein>
<keyword evidence="4" id="KW-1185">Reference proteome</keyword>
<gene>
    <name evidence="3" type="ORF">Ae201684_003875</name>
</gene>
<feature type="region of interest" description="Disordered" evidence="2">
    <location>
        <begin position="1013"/>
        <end position="1050"/>
    </location>
</feature>
<comment type="caution">
    <text evidence="3">The sequence shown here is derived from an EMBL/GenBank/DDBJ whole genome shotgun (WGS) entry which is preliminary data.</text>
</comment>
<evidence type="ECO:0000313" key="3">
    <source>
        <dbReference type="EMBL" id="KAF0740743.1"/>
    </source>
</evidence>
<evidence type="ECO:0000256" key="2">
    <source>
        <dbReference type="SAM" id="MobiDB-lite"/>
    </source>
</evidence>
<feature type="compositionally biased region" description="Polar residues" evidence="2">
    <location>
        <begin position="619"/>
        <end position="648"/>
    </location>
</feature>
<organism evidence="3 4">
    <name type="scientific">Aphanomyces euteiches</name>
    <dbReference type="NCBI Taxonomy" id="100861"/>
    <lineage>
        <taxon>Eukaryota</taxon>
        <taxon>Sar</taxon>
        <taxon>Stramenopiles</taxon>
        <taxon>Oomycota</taxon>
        <taxon>Saprolegniomycetes</taxon>
        <taxon>Saprolegniales</taxon>
        <taxon>Verrucalvaceae</taxon>
        <taxon>Aphanomyces</taxon>
    </lineage>
</organism>
<dbReference type="VEuPathDB" id="FungiDB:AeMF1_019028"/>
<evidence type="ECO:0000313" key="4">
    <source>
        <dbReference type="Proteomes" id="UP000481153"/>
    </source>
</evidence>
<feature type="compositionally biased region" description="Low complexity" evidence="2">
    <location>
        <begin position="437"/>
        <end position="452"/>
    </location>
</feature>
<feature type="coiled-coil region" evidence="1">
    <location>
        <begin position="104"/>
        <end position="146"/>
    </location>
</feature>
<feature type="compositionally biased region" description="Low complexity" evidence="2">
    <location>
        <begin position="511"/>
        <end position="527"/>
    </location>
</feature>
<feature type="compositionally biased region" description="Polar residues" evidence="2">
    <location>
        <begin position="545"/>
        <end position="563"/>
    </location>
</feature>
<feature type="region of interest" description="Disordered" evidence="2">
    <location>
        <begin position="411"/>
        <end position="648"/>
    </location>
</feature>
<feature type="region of interest" description="Disordered" evidence="2">
    <location>
        <begin position="694"/>
        <end position="726"/>
    </location>
</feature>
<name>A0A6G0XK74_9STRA</name>
<accession>A0A6G0XK74</accession>
<dbReference type="AlphaFoldDB" id="A0A6G0XK74"/>
<dbReference type="Proteomes" id="UP000481153">
    <property type="component" value="Unassembled WGS sequence"/>
</dbReference>
<feature type="coiled-coil region" evidence="1">
    <location>
        <begin position="3"/>
        <end position="30"/>
    </location>
</feature>